<keyword evidence="3 10" id="KW-0328">Glycosyltransferase</keyword>
<comment type="caution">
    <text evidence="13">The sequence shown here is derived from an EMBL/GenBank/DDBJ whole genome shotgun (WGS) entry which is preliminary data.</text>
</comment>
<dbReference type="SUPFAM" id="SSF53756">
    <property type="entry name" value="UDP-Glycosyltransferase/glycogen phosphorylase"/>
    <property type="match status" value="1"/>
</dbReference>
<comment type="pathway">
    <text evidence="10">Cell wall biogenesis; peptidoglycan biosynthesis.</text>
</comment>
<evidence type="ECO:0000256" key="1">
    <source>
        <dbReference type="ARBA" id="ARBA00022475"/>
    </source>
</evidence>
<evidence type="ECO:0000256" key="8">
    <source>
        <dbReference type="ARBA" id="ARBA00023306"/>
    </source>
</evidence>
<keyword evidence="5 10" id="KW-0133">Cell shape</keyword>
<evidence type="ECO:0000259" key="11">
    <source>
        <dbReference type="Pfam" id="PF03033"/>
    </source>
</evidence>
<keyword evidence="9 10" id="KW-0961">Cell wall biogenesis/degradation</keyword>
<dbReference type="Pfam" id="PF03033">
    <property type="entry name" value="Glyco_transf_28"/>
    <property type="match status" value="1"/>
</dbReference>
<dbReference type="CDD" id="cd03785">
    <property type="entry name" value="GT28_MurG"/>
    <property type="match status" value="1"/>
</dbReference>
<feature type="domain" description="Glycosyltransferase family 28 N-terminal" evidence="11">
    <location>
        <begin position="3"/>
        <end position="141"/>
    </location>
</feature>
<feature type="domain" description="Glycosyl transferase family 28 C-terminal" evidence="12">
    <location>
        <begin position="188"/>
        <end position="327"/>
    </location>
</feature>
<comment type="function">
    <text evidence="10">Cell wall formation. Catalyzes the transfer of a GlcNAc subunit on undecaprenyl-pyrophosphoryl-MurNAc-pentapeptide (lipid intermediate I) to form undecaprenyl-pyrophosphoryl-MurNAc-(pentapeptide)GlcNAc (lipid intermediate II).</text>
</comment>
<dbReference type="GO" id="GO:0005975">
    <property type="term" value="P:carbohydrate metabolic process"/>
    <property type="evidence" value="ECO:0007669"/>
    <property type="project" value="InterPro"/>
</dbReference>
<keyword evidence="6 10" id="KW-0573">Peptidoglycan synthesis</keyword>
<comment type="catalytic activity">
    <reaction evidence="10">
        <text>di-trans,octa-cis-undecaprenyl diphospho-N-acetyl-alpha-D-muramoyl-L-alanyl-D-glutamyl-meso-2,6-diaminopimeloyl-D-alanyl-D-alanine + UDP-N-acetyl-alpha-D-glucosamine = di-trans,octa-cis-undecaprenyl diphospho-[N-acetyl-alpha-D-glucosaminyl-(1-&gt;4)]-N-acetyl-alpha-D-muramoyl-L-alanyl-D-glutamyl-meso-2,6-diaminopimeloyl-D-alanyl-D-alanine + UDP + H(+)</text>
        <dbReference type="Rhea" id="RHEA:31227"/>
        <dbReference type="ChEBI" id="CHEBI:15378"/>
        <dbReference type="ChEBI" id="CHEBI:57705"/>
        <dbReference type="ChEBI" id="CHEBI:58223"/>
        <dbReference type="ChEBI" id="CHEBI:61387"/>
        <dbReference type="ChEBI" id="CHEBI:61388"/>
        <dbReference type="EC" id="2.4.1.227"/>
    </reaction>
</comment>
<dbReference type="GO" id="GO:0005886">
    <property type="term" value="C:plasma membrane"/>
    <property type="evidence" value="ECO:0007669"/>
    <property type="project" value="UniProtKB-SubCell"/>
</dbReference>
<dbReference type="RefSeq" id="WP_189572577.1">
    <property type="nucleotide sequence ID" value="NZ_JBHLZH010000085.1"/>
</dbReference>
<dbReference type="AlphaFoldDB" id="A0A918WNP9"/>
<evidence type="ECO:0000256" key="10">
    <source>
        <dbReference type="HAMAP-Rule" id="MF_00033"/>
    </source>
</evidence>
<dbReference type="GO" id="GO:0051301">
    <property type="term" value="P:cell division"/>
    <property type="evidence" value="ECO:0007669"/>
    <property type="project" value="UniProtKB-KW"/>
</dbReference>
<dbReference type="InterPro" id="IPR004276">
    <property type="entry name" value="GlycoTrans_28_N"/>
</dbReference>
<reference evidence="13" key="1">
    <citation type="journal article" date="2014" name="Int. J. Syst. Evol. Microbiol.">
        <title>Complete genome sequence of Corynebacterium casei LMG S-19264T (=DSM 44701T), isolated from a smear-ripened cheese.</title>
        <authorList>
            <consortium name="US DOE Joint Genome Institute (JGI-PGF)"/>
            <person name="Walter F."/>
            <person name="Albersmeier A."/>
            <person name="Kalinowski J."/>
            <person name="Ruckert C."/>
        </authorList>
    </citation>
    <scope>NUCLEOTIDE SEQUENCE</scope>
    <source>
        <strain evidence="13">KCTC 12988</strain>
    </source>
</reference>
<dbReference type="InterPro" id="IPR007235">
    <property type="entry name" value="Glyco_trans_28_C"/>
</dbReference>
<evidence type="ECO:0000256" key="3">
    <source>
        <dbReference type="ARBA" id="ARBA00022676"/>
    </source>
</evidence>
<dbReference type="GO" id="GO:0071555">
    <property type="term" value="P:cell wall organization"/>
    <property type="evidence" value="ECO:0007669"/>
    <property type="project" value="UniProtKB-KW"/>
</dbReference>
<evidence type="ECO:0000259" key="12">
    <source>
        <dbReference type="Pfam" id="PF04101"/>
    </source>
</evidence>
<feature type="binding site" evidence="10">
    <location>
        <position position="289"/>
    </location>
    <ligand>
        <name>UDP-N-acetyl-alpha-D-glucosamine</name>
        <dbReference type="ChEBI" id="CHEBI:57705"/>
    </ligand>
</feature>
<evidence type="ECO:0000256" key="6">
    <source>
        <dbReference type="ARBA" id="ARBA00022984"/>
    </source>
</evidence>
<keyword evidence="4 10" id="KW-0808">Transferase</keyword>
<reference evidence="13" key="2">
    <citation type="submission" date="2020-09" db="EMBL/GenBank/DDBJ databases">
        <authorList>
            <person name="Sun Q."/>
            <person name="Kim S."/>
        </authorList>
    </citation>
    <scope>NUCLEOTIDE SEQUENCE</scope>
    <source>
        <strain evidence="13">KCTC 12988</strain>
    </source>
</reference>
<keyword evidence="1 10" id="KW-1003">Cell membrane</keyword>
<comment type="subcellular location">
    <subcellularLocation>
        <location evidence="10">Cell membrane</location>
        <topology evidence="10">Peripheral membrane protein</topology>
        <orientation evidence="10">Cytoplasmic side</orientation>
    </subcellularLocation>
</comment>
<feature type="binding site" evidence="10">
    <location>
        <begin position="10"/>
        <end position="12"/>
    </location>
    <ligand>
        <name>UDP-N-acetyl-alpha-D-glucosamine</name>
        <dbReference type="ChEBI" id="CHEBI:57705"/>
    </ligand>
</feature>
<comment type="similarity">
    <text evidence="10">Belongs to the glycosyltransferase 28 family. MurG subfamily.</text>
</comment>
<keyword evidence="2 10" id="KW-0132">Cell division</keyword>
<dbReference type="PANTHER" id="PTHR21015">
    <property type="entry name" value="UDP-N-ACETYLGLUCOSAMINE--N-ACETYLMURAMYL-(PENTAPEPTIDE) PYROPHOSPHORYL-UNDECAPRENOL N-ACETYLGLUCOSAMINE TRANSFERASE 1"/>
    <property type="match status" value="1"/>
</dbReference>
<name>A0A918WNP9_9BACT</name>
<dbReference type="NCBIfam" id="TIGR01133">
    <property type="entry name" value="murG"/>
    <property type="match status" value="1"/>
</dbReference>
<feature type="binding site" evidence="10">
    <location>
        <position position="195"/>
    </location>
    <ligand>
        <name>UDP-N-acetyl-alpha-D-glucosamine</name>
        <dbReference type="ChEBI" id="CHEBI:57705"/>
    </ligand>
</feature>
<feature type="binding site" evidence="10">
    <location>
        <position position="164"/>
    </location>
    <ligand>
        <name>UDP-N-acetyl-alpha-D-glucosamine</name>
        <dbReference type="ChEBI" id="CHEBI:57705"/>
    </ligand>
</feature>
<dbReference type="EC" id="2.4.1.227" evidence="10"/>
<gene>
    <name evidence="10 13" type="primary">murG</name>
    <name evidence="13" type="ORF">GCM10007100_33540</name>
</gene>
<dbReference type="Pfam" id="PF04101">
    <property type="entry name" value="Glyco_tran_28_C"/>
    <property type="match status" value="1"/>
</dbReference>
<evidence type="ECO:0000256" key="7">
    <source>
        <dbReference type="ARBA" id="ARBA00023136"/>
    </source>
</evidence>
<comment type="caution">
    <text evidence="10">Lacks conserved residue(s) required for the propagation of feature annotation.</text>
</comment>
<dbReference type="EMBL" id="BMXI01000016">
    <property type="protein sequence ID" value="GHC63280.1"/>
    <property type="molecule type" value="Genomic_DNA"/>
</dbReference>
<dbReference type="Gene3D" id="3.40.50.2000">
    <property type="entry name" value="Glycogen Phosphorylase B"/>
    <property type="match status" value="2"/>
</dbReference>
<feature type="binding site" evidence="10">
    <location>
        <position position="123"/>
    </location>
    <ligand>
        <name>UDP-N-acetyl-alpha-D-glucosamine</name>
        <dbReference type="ChEBI" id="CHEBI:57705"/>
    </ligand>
</feature>
<dbReference type="GO" id="GO:0008360">
    <property type="term" value="P:regulation of cell shape"/>
    <property type="evidence" value="ECO:0007669"/>
    <property type="project" value="UniProtKB-KW"/>
</dbReference>
<dbReference type="InterPro" id="IPR006009">
    <property type="entry name" value="GlcNAc_MurG"/>
</dbReference>
<evidence type="ECO:0000313" key="14">
    <source>
        <dbReference type="Proteomes" id="UP000644507"/>
    </source>
</evidence>
<proteinExistence type="inferred from homology"/>
<keyword evidence="8 10" id="KW-0131">Cell cycle</keyword>
<keyword evidence="7 10" id="KW-0472">Membrane</keyword>
<protein>
    <recommendedName>
        <fullName evidence="10">UDP-N-acetylglucosamine--N-acetylmuramyl-(pentapeptide) pyrophosphoryl-undecaprenol N-acetylglucosamine transferase</fullName>
        <ecNumber evidence="10">2.4.1.227</ecNumber>
    </recommendedName>
    <alternativeName>
        <fullName evidence="10">Undecaprenyl-PP-MurNAc-pentapeptide-UDPGlcNAc GlcNAc transferase</fullName>
    </alternativeName>
</protein>
<dbReference type="HAMAP" id="MF_00033">
    <property type="entry name" value="MurG"/>
    <property type="match status" value="1"/>
</dbReference>
<accession>A0A918WNP9</accession>
<dbReference type="PANTHER" id="PTHR21015:SF22">
    <property type="entry name" value="GLYCOSYLTRANSFERASE"/>
    <property type="match status" value="1"/>
</dbReference>
<keyword evidence="14" id="KW-1185">Reference proteome</keyword>
<sequence>MKVVIACGGTGGHLFPGIAVAEELLKQGHEPLLIISEKKVDAEASAKYENLRFEVMPAVAKPSTLSPKMIPFLLGLVKSIGQCKQLLKTEKAEVVLGMGGFTSFAPAYAGKKLGLRTYVHDSNAVPGKTNIMIAKYCTKVLLGLEAASSYFPGRDTAVVGTPVRGELENLPSREEAAAKWGLDPAKPTLLVFGGSQGARGLNTLVVEAAESLECQVLHVAGQLDFERVKGLVGGREGYHTLDFCDDMPSAYAVADGVICRSGASSMTELAYLALPSVLIPYPYAADDHQTANAKVFADAGAALMAQEKDLDGEKLAALARQLLPGAPEREALVTQTRILGEGSAVEEIVNVVVGETSAS</sequence>
<evidence type="ECO:0000256" key="5">
    <source>
        <dbReference type="ARBA" id="ARBA00022960"/>
    </source>
</evidence>
<evidence type="ECO:0000256" key="2">
    <source>
        <dbReference type="ARBA" id="ARBA00022618"/>
    </source>
</evidence>
<evidence type="ECO:0000256" key="4">
    <source>
        <dbReference type="ARBA" id="ARBA00022679"/>
    </source>
</evidence>
<dbReference type="GO" id="GO:0009252">
    <property type="term" value="P:peptidoglycan biosynthetic process"/>
    <property type="evidence" value="ECO:0007669"/>
    <property type="project" value="UniProtKB-UniRule"/>
</dbReference>
<dbReference type="Proteomes" id="UP000644507">
    <property type="component" value="Unassembled WGS sequence"/>
</dbReference>
<evidence type="ECO:0000313" key="13">
    <source>
        <dbReference type="EMBL" id="GHC63280.1"/>
    </source>
</evidence>
<dbReference type="GO" id="GO:0050511">
    <property type="term" value="F:undecaprenyldiphospho-muramoylpentapeptide beta-N-acetylglucosaminyltransferase activity"/>
    <property type="evidence" value="ECO:0007669"/>
    <property type="project" value="UniProtKB-UniRule"/>
</dbReference>
<evidence type="ECO:0000256" key="9">
    <source>
        <dbReference type="ARBA" id="ARBA00023316"/>
    </source>
</evidence>
<organism evidence="13 14">
    <name type="scientific">Roseibacillus persicicus</name>
    <dbReference type="NCBI Taxonomy" id="454148"/>
    <lineage>
        <taxon>Bacteria</taxon>
        <taxon>Pseudomonadati</taxon>
        <taxon>Verrucomicrobiota</taxon>
        <taxon>Verrucomicrobiia</taxon>
        <taxon>Verrucomicrobiales</taxon>
        <taxon>Verrucomicrobiaceae</taxon>
        <taxon>Roseibacillus</taxon>
    </lineage>
</organism>